<keyword evidence="4" id="KW-1185">Reference proteome</keyword>
<dbReference type="GO" id="GO:0004656">
    <property type="term" value="F:procollagen-proline 4-dioxygenase activity"/>
    <property type="evidence" value="ECO:0007669"/>
    <property type="project" value="InterPro"/>
</dbReference>
<dbReference type="Proteomes" id="UP000267606">
    <property type="component" value="Unassembled WGS sequence"/>
</dbReference>
<evidence type="ECO:0000259" key="1">
    <source>
        <dbReference type="Pfam" id="PF08336"/>
    </source>
</evidence>
<reference evidence="3 4" key="2">
    <citation type="submission" date="2018-11" db="EMBL/GenBank/DDBJ databases">
        <authorList>
            <consortium name="Pathogen Informatics"/>
        </authorList>
    </citation>
    <scope>NUCLEOTIDE SEQUENCE [LARGE SCALE GENOMIC DNA]</scope>
</reference>
<dbReference type="InterPro" id="IPR013547">
    <property type="entry name" value="P4H_N"/>
</dbReference>
<dbReference type="Pfam" id="PF08336">
    <property type="entry name" value="P4Ha_N"/>
    <property type="match status" value="1"/>
</dbReference>
<dbReference type="EMBL" id="UZAJ01012032">
    <property type="protein sequence ID" value="VDO62053.1"/>
    <property type="molecule type" value="Genomic_DNA"/>
</dbReference>
<dbReference type="InterPro" id="IPR059068">
    <property type="entry name" value="TPR_P4H"/>
</dbReference>
<protein>
    <submittedName>
        <fullName evidence="5">P4Ha_N domain-containing protein</fullName>
    </submittedName>
</protein>
<feature type="domain" description="Prolyl 4-hydroxylase peptide-substrate-binding" evidence="2">
    <location>
        <begin position="80"/>
        <end position="151"/>
    </location>
</feature>
<dbReference type="GO" id="GO:0005783">
    <property type="term" value="C:endoplasmic reticulum"/>
    <property type="evidence" value="ECO:0007669"/>
    <property type="project" value="InterPro"/>
</dbReference>
<dbReference type="FunFam" id="1.25.40.10:FF:000006">
    <property type="entry name" value="Prolyl 4-hydroxylase subunit alpha 2"/>
    <property type="match status" value="1"/>
</dbReference>
<evidence type="ECO:0000313" key="4">
    <source>
        <dbReference type="Proteomes" id="UP000267606"/>
    </source>
</evidence>
<dbReference type="WBParaSite" id="OFLC_0000963101-mRNA-1">
    <property type="protein sequence ID" value="OFLC_0000963101-mRNA-1"/>
    <property type="gene ID" value="OFLC_0000963101"/>
</dbReference>
<dbReference type="Gene3D" id="1.25.40.10">
    <property type="entry name" value="Tetratricopeptide repeat domain"/>
    <property type="match status" value="1"/>
</dbReference>
<evidence type="ECO:0000259" key="2">
    <source>
        <dbReference type="Pfam" id="PF23558"/>
    </source>
</evidence>
<name>A0A183HQ70_9BILA</name>
<proteinExistence type="predicted"/>
<dbReference type="SUPFAM" id="SSF48452">
    <property type="entry name" value="TPR-like"/>
    <property type="match status" value="1"/>
</dbReference>
<sequence length="162" mass="18863">MTADWDKVVKIMRSNSFNDVIRNVTRKKDIKQINYPTEEDLSGAAIGLLRLQDTYQIDTKDIAEGRILNSQEQSAALSAGDCFEIGRAAYDEYDYYHAITWMQEARERAEKETVPTAKLEDILEYLAFSLYKQGNLKRALLLTDELYRMSKSFVVEFFFYQK</sequence>
<gene>
    <name evidence="3" type="ORF">OFLC_LOCUS9635</name>
</gene>
<reference evidence="5" key="1">
    <citation type="submission" date="2016-06" db="UniProtKB">
        <authorList>
            <consortium name="WormBaseParasite"/>
        </authorList>
    </citation>
    <scope>IDENTIFICATION</scope>
</reference>
<dbReference type="STRING" id="387005.A0A183HQ70"/>
<evidence type="ECO:0000313" key="3">
    <source>
        <dbReference type="EMBL" id="VDO62053.1"/>
    </source>
</evidence>
<dbReference type="Pfam" id="PF23558">
    <property type="entry name" value="TPR_P4H"/>
    <property type="match status" value="1"/>
</dbReference>
<feature type="domain" description="Prolyl 4-hydroxylase N-terminal" evidence="1">
    <location>
        <begin position="1"/>
        <end position="67"/>
    </location>
</feature>
<evidence type="ECO:0000313" key="5">
    <source>
        <dbReference type="WBParaSite" id="OFLC_0000963101-mRNA-1"/>
    </source>
</evidence>
<dbReference type="AlphaFoldDB" id="A0A183HQ70"/>
<accession>A0A183HQ70</accession>
<dbReference type="InterPro" id="IPR011990">
    <property type="entry name" value="TPR-like_helical_dom_sf"/>
</dbReference>
<organism evidence="5">
    <name type="scientific">Onchocerca flexuosa</name>
    <dbReference type="NCBI Taxonomy" id="387005"/>
    <lineage>
        <taxon>Eukaryota</taxon>
        <taxon>Metazoa</taxon>
        <taxon>Ecdysozoa</taxon>
        <taxon>Nematoda</taxon>
        <taxon>Chromadorea</taxon>
        <taxon>Rhabditida</taxon>
        <taxon>Spirurina</taxon>
        <taxon>Spiruromorpha</taxon>
        <taxon>Filarioidea</taxon>
        <taxon>Onchocercidae</taxon>
        <taxon>Onchocerca</taxon>
    </lineage>
</organism>